<dbReference type="OrthoDB" id="72419at2759"/>
<name>A0A225UKZ4_9STRA</name>
<dbReference type="InterPro" id="IPR011042">
    <property type="entry name" value="6-blade_b-propeller_TolB-like"/>
</dbReference>
<reference evidence="2" key="1">
    <citation type="submission" date="2017-03" db="EMBL/GenBank/DDBJ databases">
        <title>Phytopthora megakarya and P. palmivora, two closely related causual agents of cacao black pod achieved similar genome size and gene model numbers by different mechanisms.</title>
        <authorList>
            <person name="Ali S."/>
            <person name="Shao J."/>
            <person name="Larry D.J."/>
            <person name="Kronmiller B."/>
            <person name="Shen D."/>
            <person name="Strem M.D."/>
            <person name="Melnick R.L."/>
            <person name="Guiltinan M.J."/>
            <person name="Tyler B.M."/>
            <person name="Meinhardt L.W."/>
            <person name="Bailey B.A."/>
        </authorList>
    </citation>
    <scope>NUCLEOTIDE SEQUENCE [LARGE SCALE GENOMIC DNA]</scope>
    <source>
        <strain evidence="2">zdho120</strain>
    </source>
</reference>
<protein>
    <submittedName>
        <fullName evidence="1">Uncharacterized protein</fullName>
    </submittedName>
</protein>
<dbReference type="SMART" id="SM00135">
    <property type="entry name" value="LY"/>
    <property type="match status" value="2"/>
</dbReference>
<sequence length="205" mass="22921">MYSLEDKGTISQMELPPFNTPITPALPVQVLISGLRSPRGMAMDSSKQILFFTEKTGRIFQAKLAKTMTARQKANILADDASIVAPTVEIRRIVTRPSMIRLDGIAVDSRYLYWCETNTNTVARALRRDFQRQVVVGGTANSKLRQNELDQSYYYSEYTGRISKGAAQTIIVNALNAPAMQYLDSVVQQSSIQGGLDHFYLYALE</sequence>
<evidence type="ECO:0000313" key="2">
    <source>
        <dbReference type="Proteomes" id="UP000198211"/>
    </source>
</evidence>
<dbReference type="AlphaFoldDB" id="A0A225UKZ4"/>
<dbReference type="STRING" id="4795.A0A225UKZ4"/>
<accession>A0A225UKZ4</accession>
<keyword evidence="2" id="KW-1185">Reference proteome</keyword>
<evidence type="ECO:0000313" key="1">
    <source>
        <dbReference type="EMBL" id="OWY93907.1"/>
    </source>
</evidence>
<dbReference type="Proteomes" id="UP000198211">
    <property type="component" value="Unassembled WGS sequence"/>
</dbReference>
<dbReference type="EMBL" id="NBNE01015234">
    <property type="protein sequence ID" value="OWY93907.1"/>
    <property type="molecule type" value="Genomic_DNA"/>
</dbReference>
<dbReference type="SUPFAM" id="SSF63825">
    <property type="entry name" value="YWTD domain"/>
    <property type="match status" value="1"/>
</dbReference>
<dbReference type="InterPro" id="IPR000033">
    <property type="entry name" value="LDLR_classB_rpt"/>
</dbReference>
<organism evidence="1 2">
    <name type="scientific">Phytophthora megakarya</name>
    <dbReference type="NCBI Taxonomy" id="4795"/>
    <lineage>
        <taxon>Eukaryota</taxon>
        <taxon>Sar</taxon>
        <taxon>Stramenopiles</taxon>
        <taxon>Oomycota</taxon>
        <taxon>Peronosporomycetes</taxon>
        <taxon>Peronosporales</taxon>
        <taxon>Peronosporaceae</taxon>
        <taxon>Phytophthora</taxon>
    </lineage>
</organism>
<proteinExistence type="predicted"/>
<dbReference type="Gene3D" id="2.120.10.30">
    <property type="entry name" value="TolB, C-terminal domain"/>
    <property type="match status" value="1"/>
</dbReference>
<comment type="caution">
    <text evidence="1">The sequence shown here is derived from an EMBL/GenBank/DDBJ whole genome shotgun (WGS) entry which is preliminary data.</text>
</comment>
<gene>
    <name evidence="1" type="ORF">PHMEG_00036522</name>
</gene>